<reference evidence="1 2" key="1">
    <citation type="submission" date="2024-05" db="EMBL/GenBank/DDBJ databases">
        <title>The nuclear and mitochondrial genome assemblies of Tetragonisca angustula (Apidae: Meliponini), a tiny yet remarkable pollinator in the Neotropics.</title>
        <authorList>
            <person name="Ferrari R."/>
            <person name="Ricardo P.C."/>
            <person name="Dias F.C."/>
            <person name="Araujo N.S."/>
            <person name="Soares D.O."/>
            <person name="Zhou Q.-S."/>
            <person name="Zhu C.-D."/>
            <person name="Coutinho L."/>
            <person name="Airas M.C."/>
            <person name="Batista T.M."/>
        </authorList>
    </citation>
    <scope>NUCLEOTIDE SEQUENCE [LARGE SCALE GENOMIC DNA]</scope>
    <source>
        <strain evidence="1">ASF017062</strain>
        <tissue evidence="1">Abdomen</tissue>
    </source>
</reference>
<dbReference type="AlphaFoldDB" id="A0AAW0ZI88"/>
<dbReference type="EMBL" id="JAWNGG020000211">
    <property type="protein sequence ID" value="KAK9296516.1"/>
    <property type="molecule type" value="Genomic_DNA"/>
</dbReference>
<dbReference type="Proteomes" id="UP001432146">
    <property type="component" value="Unassembled WGS sequence"/>
</dbReference>
<sequence>MTTRADMCRTCNRGLHSYNIPSREADRKEMYTFVKSPRAILHIQKKYRNPPTHRRHRPFKERVLYGKCKTKVSCTIQKKRKDKFAGKV</sequence>
<organism evidence="1 2">
    <name type="scientific">Tetragonisca angustula</name>
    <dbReference type="NCBI Taxonomy" id="166442"/>
    <lineage>
        <taxon>Eukaryota</taxon>
        <taxon>Metazoa</taxon>
        <taxon>Ecdysozoa</taxon>
        <taxon>Arthropoda</taxon>
        <taxon>Hexapoda</taxon>
        <taxon>Insecta</taxon>
        <taxon>Pterygota</taxon>
        <taxon>Neoptera</taxon>
        <taxon>Endopterygota</taxon>
        <taxon>Hymenoptera</taxon>
        <taxon>Apocrita</taxon>
        <taxon>Aculeata</taxon>
        <taxon>Apoidea</taxon>
        <taxon>Anthophila</taxon>
        <taxon>Apidae</taxon>
        <taxon>Tetragonisca</taxon>
    </lineage>
</organism>
<name>A0AAW0ZI88_9HYME</name>
<gene>
    <name evidence="1" type="ORF">QLX08_009507</name>
</gene>
<proteinExistence type="predicted"/>
<evidence type="ECO:0000313" key="2">
    <source>
        <dbReference type="Proteomes" id="UP001432146"/>
    </source>
</evidence>
<comment type="caution">
    <text evidence="1">The sequence shown here is derived from an EMBL/GenBank/DDBJ whole genome shotgun (WGS) entry which is preliminary data.</text>
</comment>
<evidence type="ECO:0000313" key="1">
    <source>
        <dbReference type="EMBL" id="KAK9296516.1"/>
    </source>
</evidence>
<protein>
    <submittedName>
        <fullName evidence="1">Uncharacterized protein</fullName>
    </submittedName>
</protein>
<keyword evidence="2" id="KW-1185">Reference proteome</keyword>
<accession>A0AAW0ZI88</accession>